<dbReference type="NCBIfam" id="TIGR00368">
    <property type="entry name" value="YifB family Mg chelatase-like AAA ATPase"/>
    <property type="match status" value="1"/>
</dbReference>
<dbReference type="InterPro" id="IPR020568">
    <property type="entry name" value="Ribosomal_Su5_D2-typ_SF"/>
</dbReference>
<organism evidence="3 4">
    <name type="scientific">Candidatus Nealsonbacteria bacterium RIFOXYB1_FULL_40_15</name>
    <dbReference type="NCBI Taxonomy" id="1801677"/>
    <lineage>
        <taxon>Bacteria</taxon>
        <taxon>Candidatus Nealsoniibacteriota</taxon>
    </lineage>
</organism>
<comment type="similarity">
    <text evidence="1">Belongs to the Mg-chelatase subunits D/I family. ComM subfamily.</text>
</comment>
<reference evidence="3 4" key="1">
    <citation type="journal article" date="2016" name="Nat. Commun.">
        <title>Thousands of microbial genomes shed light on interconnected biogeochemical processes in an aquifer system.</title>
        <authorList>
            <person name="Anantharaman K."/>
            <person name="Brown C.T."/>
            <person name="Hug L.A."/>
            <person name="Sharon I."/>
            <person name="Castelle C.J."/>
            <person name="Probst A.J."/>
            <person name="Thomas B.C."/>
            <person name="Singh A."/>
            <person name="Wilkins M.J."/>
            <person name="Karaoz U."/>
            <person name="Brodie E.L."/>
            <person name="Williams K.H."/>
            <person name="Hubbard S.S."/>
            <person name="Banfield J.F."/>
        </authorList>
    </citation>
    <scope>NUCLEOTIDE SEQUENCE [LARGE SCALE GENOMIC DNA]</scope>
</reference>
<dbReference type="EMBL" id="MHMM01000008">
    <property type="protein sequence ID" value="OGZ27288.1"/>
    <property type="molecule type" value="Genomic_DNA"/>
</dbReference>
<dbReference type="AlphaFoldDB" id="A0A1G2EPV8"/>
<dbReference type="SUPFAM" id="SSF52540">
    <property type="entry name" value="P-loop containing nucleoside triphosphate hydrolases"/>
    <property type="match status" value="1"/>
</dbReference>
<comment type="caution">
    <text evidence="3">The sequence shown here is derived from an EMBL/GenBank/DDBJ whole genome shotgun (WGS) entry which is preliminary data.</text>
</comment>
<evidence type="ECO:0000313" key="4">
    <source>
        <dbReference type="Proteomes" id="UP000177740"/>
    </source>
</evidence>
<dbReference type="GO" id="GO:0005524">
    <property type="term" value="F:ATP binding"/>
    <property type="evidence" value="ECO:0007669"/>
    <property type="project" value="InterPro"/>
</dbReference>
<dbReference type="InterPro" id="IPR004482">
    <property type="entry name" value="Mg_chelat-rel"/>
</dbReference>
<dbReference type="InterPro" id="IPR045006">
    <property type="entry name" value="CHLI-like"/>
</dbReference>
<dbReference type="Gene3D" id="3.40.50.300">
    <property type="entry name" value="P-loop containing nucleotide triphosphate hydrolases"/>
    <property type="match status" value="1"/>
</dbReference>
<dbReference type="PANTHER" id="PTHR32039">
    <property type="entry name" value="MAGNESIUM-CHELATASE SUBUNIT CHLI"/>
    <property type="match status" value="1"/>
</dbReference>
<dbReference type="Pfam" id="PF13541">
    <property type="entry name" value="ChlI"/>
    <property type="match status" value="1"/>
</dbReference>
<dbReference type="Proteomes" id="UP000177740">
    <property type="component" value="Unassembled WGS sequence"/>
</dbReference>
<evidence type="ECO:0000256" key="1">
    <source>
        <dbReference type="ARBA" id="ARBA00006354"/>
    </source>
</evidence>
<dbReference type="SMART" id="SM00382">
    <property type="entry name" value="AAA"/>
    <property type="match status" value="1"/>
</dbReference>
<dbReference type="InterPro" id="IPR025158">
    <property type="entry name" value="Mg_chelat-rel_C"/>
</dbReference>
<dbReference type="PANTHER" id="PTHR32039:SF7">
    <property type="entry name" value="COMPETENCE PROTEIN COMM"/>
    <property type="match status" value="1"/>
</dbReference>
<evidence type="ECO:0000259" key="2">
    <source>
        <dbReference type="SMART" id="SM00382"/>
    </source>
</evidence>
<dbReference type="STRING" id="1801677.A2365_01070"/>
<protein>
    <submittedName>
        <fullName evidence="3">Magnesium chelatase</fullName>
    </submittedName>
</protein>
<dbReference type="InterPro" id="IPR000523">
    <property type="entry name" value="Mg_chelatse_chII-like_cat_dom"/>
</dbReference>
<dbReference type="SUPFAM" id="SSF54211">
    <property type="entry name" value="Ribosomal protein S5 domain 2-like"/>
    <property type="match status" value="1"/>
</dbReference>
<name>A0A1G2EPV8_9BACT</name>
<dbReference type="Gene3D" id="3.30.230.10">
    <property type="match status" value="1"/>
</dbReference>
<gene>
    <name evidence="3" type="ORF">A2365_01070</name>
</gene>
<dbReference type="InterPro" id="IPR014721">
    <property type="entry name" value="Ribsml_uS5_D2-typ_fold_subgr"/>
</dbReference>
<dbReference type="InterPro" id="IPR003593">
    <property type="entry name" value="AAA+_ATPase"/>
</dbReference>
<evidence type="ECO:0000313" key="3">
    <source>
        <dbReference type="EMBL" id="OGZ27288.1"/>
    </source>
</evidence>
<dbReference type="InterPro" id="IPR027417">
    <property type="entry name" value="P-loop_NTPase"/>
</dbReference>
<proteinExistence type="inferred from homology"/>
<accession>A0A1G2EPV8</accession>
<dbReference type="Pfam" id="PF01078">
    <property type="entry name" value="Mg_chelatase"/>
    <property type="match status" value="1"/>
</dbReference>
<feature type="domain" description="AAA+ ATPase" evidence="2">
    <location>
        <begin position="210"/>
        <end position="393"/>
    </location>
</feature>
<sequence>MFVRIGSVANLGIETIGVDVEINVANKGLPIFEIVGLAGKSVDESKERVRTAILNSGIEFPRKRIITNLAPADVVKEGSCYDLPIAVGILASIMKFKLPEKSLFFGELSLDGTLRHTKGALLSALYAKEKGIENIYVPKSSANEASIVSGINVFGVENLKQLTGFFLGKTQIQKSDYAESNDTFDKPDFDMSEILGQEQAKRAMEIAASGGHNIILIGSPGSGKTMLAKALPGILPSLEEKESLEVTKIYSASGNIPPEGSIIKTCPFRSPHHTISQIGLIGGGSNAGPGEISLAHRGVLFLDEFPEFPRSVMEAMRQPIEDGLLTISRSRAKAVYPCRFMLVASSNPCPCGYLCHPKKSCICSDREIKKYTKRISGPILDRIDLRVDVPIVESDKFLENTKDIKRENSEEIRKRVVDARNIQRERFRNEAIFTNAEMKNSQIKKYCQLGKEAKNLLNQAVESYNLSARSYFKTIKTARTVADLDKSEDIKLNHIAEALQYRPKTHEI</sequence>
<dbReference type="Pfam" id="PF13335">
    <property type="entry name" value="Mg_chelatase_C"/>
    <property type="match status" value="1"/>
</dbReference>